<dbReference type="GO" id="GO:1904680">
    <property type="term" value="F:peptide transmembrane transporter activity"/>
    <property type="evidence" value="ECO:0007669"/>
    <property type="project" value="TreeGrafter"/>
</dbReference>
<dbReference type="InterPro" id="IPR000914">
    <property type="entry name" value="SBP_5_dom"/>
</dbReference>
<keyword evidence="3" id="KW-1185">Reference proteome</keyword>
<comment type="caution">
    <text evidence="2">The sequence shown here is derived from an EMBL/GenBank/DDBJ whole genome shotgun (WGS) entry which is preliminary data.</text>
</comment>
<accession>A0A4Y8WHZ4</accession>
<reference evidence="2 3" key="1">
    <citation type="submission" date="2019-01" db="EMBL/GenBank/DDBJ databases">
        <title>Vibrio BEI176 sp. nov, a marine bacterium isolated from China: eastern marignal seas.</title>
        <authorList>
            <person name="Li B."/>
        </authorList>
    </citation>
    <scope>NUCLEOTIDE SEQUENCE [LARGE SCALE GENOMIC DNA]</scope>
    <source>
        <strain evidence="2 3">BEI176</strain>
    </source>
</reference>
<dbReference type="InterPro" id="IPR039424">
    <property type="entry name" value="SBP_5"/>
</dbReference>
<dbReference type="EMBL" id="SATR01000006">
    <property type="protein sequence ID" value="TFH92439.1"/>
    <property type="molecule type" value="Genomic_DNA"/>
</dbReference>
<dbReference type="GO" id="GO:0015833">
    <property type="term" value="P:peptide transport"/>
    <property type="evidence" value="ECO:0007669"/>
    <property type="project" value="TreeGrafter"/>
</dbReference>
<dbReference type="Proteomes" id="UP000297753">
    <property type="component" value="Unassembled WGS sequence"/>
</dbReference>
<dbReference type="PANTHER" id="PTHR30290">
    <property type="entry name" value="PERIPLASMIC BINDING COMPONENT OF ABC TRANSPORTER"/>
    <property type="match status" value="1"/>
</dbReference>
<protein>
    <submittedName>
        <fullName evidence="2">ABC transporter substrate-binding protein</fullName>
    </submittedName>
</protein>
<dbReference type="SUPFAM" id="SSF53850">
    <property type="entry name" value="Periplasmic binding protein-like II"/>
    <property type="match status" value="1"/>
</dbReference>
<dbReference type="AlphaFoldDB" id="A0A4Y8WHZ4"/>
<proteinExistence type="predicted"/>
<sequence>MLASLVRNTTALILIASLIFPVTSIAKQQFREDTSAQTATGKLKAGSHVKVYLPNLPYIASSHSINGALFRPANNELGWEYDMAVSHEIINPTLYEFTLRQGVRFQDGTPFDADAVLLNMEYFVKEPYTFTKLHRILTKVEKVSQHKVRFHLSEDYGLLLYDAIWLQFYTEAYLKKHGWNGKPFCPNLAEAGPYGLGPYILKEGYIEGNRRSDVAVLERNPYYWDPDAAKVEKFTLYMGMTQQEAKDKALHAEGDIDITPVLFSDELEAIFAPYSKTSRLQSTNTYIARFNLFTGNPIFQEREVREIINNLIDQNSLVSLSMNGEGRPTYASIPEQFYGMSEALEQIEAHQPSSTESNQEAMRERLNEYKVQYGYQETQKIPLRFLAQESMRYMLNDIKFYLEKFDFDVQLIIADSESAMFASAIGARSQSNDIDFDLVLWPNFDWLRNPWVSFFIFDTSSVWSTTEPEQNLDKLINDFIATPYNSEVYIERLRDLLTHIRHMNYQLSLPSPFNIIALNKEIIFQPRTSAVFPLWEVQVSDYHWSVRKEPAYPEELKVPIKVMTSGEE</sequence>
<evidence type="ECO:0000313" key="2">
    <source>
        <dbReference type="EMBL" id="TFH92439.1"/>
    </source>
</evidence>
<dbReference type="Gene3D" id="3.10.105.10">
    <property type="entry name" value="Dipeptide-binding Protein, Domain 3"/>
    <property type="match status" value="1"/>
</dbReference>
<dbReference type="RefSeq" id="WP_134834644.1">
    <property type="nucleotide sequence ID" value="NZ_SATR01000006.1"/>
</dbReference>
<dbReference type="Gene3D" id="3.40.190.10">
    <property type="entry name" value="Periplasmic binding protein-like II"/>
    <property type="match status" value="1"/>
</dbReference>
<dbReference type="OrthoDB" id="9801912at2"/>
<organism evidence="2 3">
    <name type="scientific">Vibrio ouci</name>
    <dbReference type="NCBI Taxonomy" id="2499078"/>
    <lineage>
        <taxon>Bacteria</taxon>
        <taxon>Pseudomonadati</taxon>
        <taxon>Pseudomonadota</taxon>
        <taxon>Gammaproteobacteria</taxon>
        <taxon>Vibrionales</taxon>
        <taxon>Vibrionaceae</taxon>
        <taxon>Vibrio</taxon>
    </lineage>
</organism>
<feature type="domain" description="Solute-binding protein family 5" evidence="1">
    <location>
        <begin position="82"/>
        <end position="460"/>
    </location>
</feature>
<evidence type="ECO:0000313" key="3">
    <source>
        <dbReference type="Proteomes" id="UP000297753"/>
    </source>
</evidence>
<gene>
    <name evidence="2" type="ORF">ELS82_05875</name>
</gene>
<evidence type="ECO:0000259" key="1">
    <source>
        <dbReference type="Pfam" id="PF00496"/>
    </source>
</evidence>
<name>A0A4Y8WHZ4_9VIBR</name>
<dbReference type="Pfam" id="PF00496">
    <property type="entry name" value="SBP_bac_5"/>
    <property type="match status" value="1"/>
</dbReference>